<dbReference type="Ensembl" id="ENSPTRT00000109546.1">
    <property type="protein sequence ID" value="ENSPTRP00000072473.1"/>
    <property type="gene ID" value="ENSPTRG00000043698.1"/>
</dbReference>
<dbReference type="GeneTree" id="ENSGT00910000147690"/>
<accession>A0A2I3S7F8</accession>
<dbReference type="AlphaFoldDB" id="A0A2I3S7F8"/>
<sequence length="78" mass="8311">MTCVVSQLWSSVCWPSSDVLSGPPRSGRGGPLALWGQACIFYPSSATISLPVVHLAPVPTTSHHLYNGTLGYHAISCW</sequence>
<reference evidence="1" key="2">
    <citation type="submission" date="2025-08" db="UniProtKB">
        <authorList>
            <consortium name="Ensembl"/>
        </authorList>
    </citation>
    <scope>IDENTIFICATION</scope>
</reference>
<name>A0A2I3S7F8_PANTR</name>
<reference evidence="1" key="3">
    <citation type="submission" date="2025-09" db="UniProtKB">
        <authorList>
            <consortium name="Ensembl"/>
        </authorList>
    </citation>
    <scope>IDENTIFICATION</scope>
</reference>
<dbReference type="Proteomes" id="UP000002277">
    <property type="component" value="Chromosome 2A"/>
</dbReference>
<evidence type="ECO:0000313" key="1">
    <source>
        <dbReference type="Ensembl" id="ENSPTRP00000072473.1"/>
    </source>
</evidence>
<dbReference type="InParanoid" id="A0A2I3S7F8"/>
<reference evidence="1 2" key="1">
    <citation type="journal article" date="2005" name="Nature">
        <title>Initial sequence of the chimpanzee genome and comparison with the human genome.</title>
        <authorList>
            <consortium name="Chimpanzee sequencing and analysis consortium"/>
        </authorList>
    </citation>
    <scope>NUCLEOTIDE SEQUENCE [LARGE SCALE GENOMIC DNA]</scope>
</reference>
<protein>
    <submittedName>
        <fullName evidence="1">Uncharacterized protein</fullName>
    </submittedName>
</protein>
<proteinExistence type="predicted"/>
<evidence type="ECO:0000313" key="2">
    <source>
        <dbReference type="Proteomes" id="UP000002277"/>
    </source>
</evidence>
<organism evidence="1 2">
    <name type="scientific">Pan troglodytes</name>
    <name type="common">Chimpanzee</name>
    <dbReference type="NCBI Taxonomy" id="9598"/>
    <lineage>
        <taxon>Eukaryota</taxon>
        <taxon>Metazoa</taxon>
        <taxon>Chordata</taxon>
        <taxon>Craniata</taxon>
        <taxon>Vertebrata</taxon>
        <taxon>Euteleostomi</taxon>
        <taxon>Mammalia</taxon>
        <taxon>Eutheria</taxon>
        <taxon>Euarchontoglires</taxon>
        <taxon>Primates</taxon>
        <taxon>Haplorrhini</taxon>
        <taxon>Catarrhini</taxon>
        <taxon>Hominidae</taxon>
        <taxon>Pan</taxon>
    </lineage>
</organism>
<keyword evidence="2" id="KW-1185">Reference proteome</keyword>
<dbReference type="EMBL" id="AACZ04057340">
    <property type="status" value="NOT_ANNOTATED_CDS"/>
    <property type="molecule type" value="Genomic_DNA"/>
</dbReference>
<dbReference type="OMA" id="QACILYL"/>
<dbReference type="Bgee" id="ENSPTRG00000043698">
    <property type="expression patterns" value="Expressed in spleen and 9 other cell types or tissues"/>
</dbReference>